<evidence type="ECO:0000256" key="6">
    <source>
        <dbReference type="ARBA" id="ARBA00023125"/>
    </source>
</evidence>
<evidence type="ECO:0000256" key="3">
    <source>
        <dbReference type="ARBA" id="ARBA00022737"/>
    </source>
</evidence>
<feature type="compositionally biased region" description="Pro residues" evidence="10">
    <location>
        <begin position="97"/>
        <end position="113"/>
    </location>
</feature>
<feature type="compositionally biased region" description="Low complexity" evidence="10">
    <location>
        <begin position="80"/>
        <end position="96"/>
    </location>
</feature>
<evidence type="ECO:0000256" key="10">
    <source>
        <dbReference type="SAM" id="MobiDB-lite"/>
    </source>
</evidence>
<dbReference type="SUPFAM" id="SSF57667">
    <property type="entry name" value="beta-beta-alpha zinc fingers"/>
    <property type="match status" value="1"/>
</dbReference>
<dbReference type="AlphaFoldDB" id="A0A423U7E3"/>
<dbReference type="InterPro" id="IPR050331">
    <property type="entry name" value="Zinc_finger"/>
</dbReference>
<dbReference type="OrthoDB" id="5428132at2759"/>
<gene>
    <name evidence="12" type="ORF">C7M84_022155</name>
</gene>
<organism evidence="12 13">
    <name type="scientific">Penaeus vannamei</name>
    <name type="common">Whiteleg shrimp</name>
    <name type="synonym">Litopenaeus vannamei</name>
    <dbReference type="NCBI Taxonomy" id="6689"/>
    <lineage>
        <taxon>Eukaryota</taxon>
        <taxon>Metazoa</taxon>
        <taxon>Ecdysozoa</taxon>
        <taxon>Arthropoda</taxon>
        <taxon>Crustacea</taxon>
        <taxon>Multicrustacea</taxon>
        <taxon>Malacostraca</taxon>
        <taxon>Eumalacostraca</taxon>
        <taxon>Eucarida</taxon>
        <taxon>Decapoda</taxon>
        <taxon>Dendrobranchiata</taxon>
        <taxon>Penaeoidea</taxon>
        <taxon>Penaeidae</taxon>
        <taxon>Penaeus</taxon>
    </lineage>
</organism>
<dbReference type="EMBL" id="QCYY01000516">
    <property type="protein sequence ID" value="ROT84643.1"/>
    <property type="molecule type" value="Genomic_DNA"/>
</dbReference>
<proteinExistence type="inferred from homology"/>
<evidence type="ECO:0000256" key="9">
    <source>
        <dbReference type="PROSITE-ProRule" id="PRU00042"/>
    </source>
</evidence>
<name>A0A423U7E3_PENVA</name>
<comment type="subcellular location">
    <subcellularLocation>
        <location evidence="1">Nucleus</location>
    </subcellularLocation>
</comment>
<dbReference type="Gene3D" id="3.30.160.60">
    <property type="entry name" value="Classic Zinc Finger"/>
    <property type="match status" value="2"/>
</dbReference>
<dbReference type="PROSITE" id="PS00028">
    <property type="entry name" value="ZINC_FINGER_C2H2_1"/>
    <property type="match status" value="1"/>
</dbReference>
<dbReference type="Proteomes" id="UP000283509">
    <property type="component" value="Unassembled WGS sequence"/>
</dbReference>
<feature type="domain" description="C2H2-type" evidence="11">
    <location>
        <begin position="269"/>
        <end position="297"/>
    </location>
</feature>
<sequence length="306" mass="33701">MVYASEKRLGGLSPGGLVSLAPLCPQYDVRRPAEEPHQPDHAAAARSTTARPRTSAPILDLSTARVAEYSPPHTPPSPHAPHALEYTTLSRTRTPSPTRPRTPHTRPPAPPPAYHLHGGTAPRQQRRCRRGGVGGEAPRRPSSATRAPTRRKPCTVAYTYEAFFVSDGRSKRRASTRREAALHVLGVRQALRDVVEPVAPQADAPRPGLRQRAAPRVRQGLRQHAGARHARPHAHTGEKPFGCAHCGKSFADRSNLRAHMQTHSQLKNFRCKRCNKSFALKSYLNKHYESACFKDMPLPPSTPEPP</sequence>
<dbReference type="GO" id="GO:2000177">
    <property type="term" value="P:regulation of neural precursor cell proliferation"/>
    <property type="evidence" value="ECO:0007669"/>
    <property type="project" value="UniProtKB-ARBA"/>
</dbReference>
<dbReference type="FunFam" id="3.30.160.60:FF:000169">
    <property type="entry name" value="transcriptional repressor scratch 2"/>
    <property type="match status" value="1"/>
</dbReference>
<dbReference type="InterPro" id="IPR036236">
    <property type="entry name" value="Znf_C2H2_sf"/>
</dbReference>
<accession>A0A423U7E3</accession>
<keyword evidence="4 9" id="KW-0863">Zinc-finger</keyword>
<dbReference type="GO" id="GO:0010468">
    <property type="term" value="P:regulation of gene expression"/>
    <property type="evidence" value="ECO:0007669"/>
    <property type="project" value="TreeGrafter"/>
</dbReference>
<evidence type="ECO:0000259" key="11">
    <source>
        <dbReference type="PROSITE" id="PS50157"/>
    </source>
</evidence>
<evidence type="ECO:0000256" key="2">
    <source>
        <dbReference type="ARBA" id="ARBA00022723"/>
    </source>
</evidence>
<dbReference type="PROSITE" id="PS50157">
    <property type="entry name" value="ZINC_FINGER_C2H2_2"/>
    <property type="match status" value="2"/>
</dbReference>
<dbReference type="Pfam" id="PF00096">
    <property type="entry name" value="zf-C2H2"/>
    <property type="match status" value="2"/>
</dbReference>
<protein>
    <submittedName>
        <fullName evidence="12">Putative transcriptional repressor scratch 1-like</fullName>
    </submittedName>
</protein>
<dbReference type="PANTHER" id="PTHR16515">
    <property type="entry name" value="PR DOMAIN ZINC FINGER PROTEIN"/>
    <property type="match status" value="1"/>
</dbReference>
<evidence type="ECO:0000256" key="8">
    <source>
        <dbReference type="ARBA" id="ARBA00037948"/>
    </source>
</evidence>
<evidence type="ECO:0000313" key="12">
    <source>
        <dbReference type="EMBL" id="ROT84643.1"/>
    </source>
</evidence>
<dbReference type="FunFam" id="3.30.160.60:FF:000207">
    <property type="entry name" value="zinc finger protein SNAI2"/>
    <property type="match status" value="1"/>
</dbReference>
<dbReference type="GO" id="GO:0003677">
    <property type="term" value="F:DNA binding"/>
    <property type="evidence" value="ECO:0007669"/>
    <property type="project" value="UniProtKB-KW"/>
</dbReference>
<dbReference type="GO" id="GO:0005634">
    <property type="term" value="C:nucleus"/>
    <property type="evidence" value="ECO:0007669"/>
    <property type="project" value="UniProtKB-SubCell"/>
</dbReference>
<dbReference type="InterPro" id="IPR013087">
    <property type="entry name" value="Znf_C2H2_type"/>
</dbReference>
<reference evidence="12 13" key="1">
    <citation type="submission" date="2018-04" db="EMBL/GenBank/DDBJ databases">
        <authorList>
            <person name="Zhang X."/>
            <person name="Yuan J."/>
            <person name="Li F."/>
            <person name="Xiang J."/>
        </authorList>
    </citation>
    <scope>NUCLEOTIDE SEQUENCE [LARGE SCALE GENOMIC DNA]</scope>
    <source>
        <tissue evidence="12">Muscle</tissue>
    </source>
</reference>
<evidence type="ECO:0000256" key="1">
    <source>
        <dbReference type="ARBA" id="ARBA00004123"/>
    </source>
</evidence>
<keyword evidence="13" id="KW-1185">Reference proteome</keyword>
<keyword evidence="6" id="KW-0238">DNA-binding</keyword>
<keyword evidence="5" id="KW-0862">Zinc</keyword>
<keyword evidence="3" id="KW-0677">Repeat</keyword>
<keyword evidence="2" id="KW-0479">Metal-binding</keyword>
<evidence type="ECO:0000256" key="7">
    <source>
        <dbReference type="ARBA" id="ARBA00023242"/>
    </source>
</evidence>
<feature type="region of interest" description="Disordered" evidence="10">
    <location>
        <begin position="1"/>
        <end position="152"/>
    </location>
</feature>
<evidence type="ECO:0000256" key="5">
    <source>
        <dbReference type="ARBA" id="ARBA00022833"/>
    </source>
</evidence>
<dbReference type="SMART" id="SM00355">
    <property type="entry name" value="ZnF_C2H2"/>
    <property type="match status" value="2"/>
</dbReference>
<comment type="caution">
    <text evidence="12">The sequence shown here is derived from an EMBL/GenBank/DDBJ whole genome shotgun (WGS) entry which is preliminary data.</text>
</comment>
<evidence type="ECO:0000313" key="13">
    <source>
        <dbReference type="Proteomes" id="UP000283509"/>
    </source>
</evidence>
<evidence type="ECO:0000256" key="4">
    <source>
        <dbReference type="ARBA" id="ARBA00022771"/>
    </source>
</evidence>
<comment type="similarity">
    <text evidence="8">Belongs to the snail C2H2-type zinc-finger protein family.</text>
</comment>
<reference evidence="12 13" key="2">
    <citation type="submission" date="2019-01" db="EMBL/GenBank/DDBJ databases">
        <title>The decoding of complex shrimp genome reveals the adaptation for benthos swimmer, frequently molting mechanism and breeding impact on genome.</title>
        <authorList>
            <person name="Sun Y."/>
            <person name="Gao Y."/>
            <person name="Yu Y."/>
        </authorList>
    </citation>
    <scope>NUCLEOTIDE SEQUENCE [LARGE SCALE GENOMIC DNA]</scope>
    <source>
        <tissue evidence="12">Muscle</tissue>
    </source>
</reference>
<dbReference type="GO" id="GO:0008270">
    <property type="term" value="F:zinc ion binding"/>
    <property type="evidence" value="ECO:0007669"/>
    <property type="project" value="UniProtKB-KW"/>
</dbReference>
<feature type="compositionally biased region" description="Basic and acidic residues" evidence="10">
    <location>
        <begin position="28"/>
        <end position="40"/>
    </location>
</feature>
<dbReference type="PANTHER" id="PTHR16515:SF49">
    <property type="entry name" value="GASTRULA ZINC FINGER PROTEIN XLCGF49.1-LIKE-RELATED"/>
    <property type="match status" value="1"/>
</dbReference>
<dbReference type="GO" id="GO:0055059">
    <property type="term" value="P:asymmetric neuroblast division"/>
    <property type="evidence" value="ECO:0007669"/>
    <property type="project" value="UniProtKB-ARBA"/>
</dbReference>
<feature type="compositionally biased region" description="Low complexity" evidence="10">
    <location>
        <begin position="42"/>
        <end position="57"/>
    </location>
</feature>
<keyword evidence="7" id="KW-0539">Nucleus</keyword>
<feature type="domain" description="C2H2-type" evidence="11">
    <location>
        <begin position="241"/>
        <end position="268"/>
    </location>
</feature>
<dbReference type="GO" id="GO:0060562">
    <property type="term" value="P:epithelial tube morphogenesis"/>
    <property type="evidence" value="ECO:0007669"/>
    <property type="project" value="UniProtKB-ARBA"/>
</dbReference>